<accession>A0A9X7ASK6</accession>
<dbReference type="Proteomes" id="UP000226106">
    <property type="component" value="Unassembled WGS sequence"/>
</dbReference>
<name>A0A9X7ASK6_BACTU</name>
<dbReference type="AlphaFoldDB" id="A0A9X7ASK6"/>
<dbReference type="EMBL" id="NVCO01000007">
    <property type="protein sequence ID" value="PFT50812.1"/>
    <property type="molecule type" value="Genomic_DNA"/>
</dbReference>
<dbReference type="RefSeq" id="WP_098392861.1">
    <property type="nucleotide sequence ID" value="NZ_NTVZ01000052.1"/>
</dbReference>
<reference evidence="1 2" key="1">
    <citation type="submission" date="2017-09" db="EMBL/GenBank/DDBJ databases">
        <title>Large-scale bioinformatics analysis of Bacillus genomes uncovers conserved roles of natural products in bacterial physiology.</title>
        <authorList>
            <consortium name="Agbiome Team Llc"/>
            <person name="Bleich R.M."/>
            <person name="Grubbs K.J."/>
            <person name="Santa Maria K.C."/>
            <person name="Allen S.E."/>
            <person name="Farag S."/>
            <person name="Shank E.A."/>
            <person name="Bowers A."/>
        </authorList>
    </citation>
    <scope>NUCLEOTIDE SEQUENCE [LARGE SCALE GENOMIC DNA]</scope>
    <source>
        <strain evidence="1 2">AFS065400</strain>
    </source>
</reference>
<proteinExistence type="predicted"/>
<protein>
    <submittedName>
        <fullName evidence="1">Uncharacterized protein</fullName>
    </submittedName>
</protein>
<gene>
    <name evidence="1" type="ORF">COK72_02055</name>
</gene>
<organism evidence="1 2">
    <name type="scientific">Bacillus thuringiensis</name>
    <dbReference type="NCBI Taxonomy" id="1428"/>
    <lineage>
        <taxon>Bacteria</taxon>
        <taxon>Bacillati</taxon>
        <taxon>Bacillota</taxon>
        <taxon>Bacilli</taxon>
        <taxon>Bacillales</taxon>
        <taxon>Bacillaceae</taxon>
        <taxon>Bacillus</taxon>
        <taxon>Bacillus cereus group</taxon>
    </lineage>
</organism>
<evidence type="ECO:0000313" key="1">
    <source>
        <dbReference type="EMBL" id="PFT50812.1"/>
    </source>
</evidence>
<evidence type="ECO:0000313" key="2">
    <source>
        <dbReference type="Proteomes" id="UP000226106"/>
    </source>
</evidence>
<comment type="caution">
    <text evidence="1">The sequence shown here is derived from an EMBL/GenBank/DDBJ whole genome shotgun (WGS) entry which is preliminary data.</text>
</comment>
<sequence length="68" mass="8011">MNRELIVEYAVKILNEHTEDINFTVKDAVFQSLTKNIPNYKITSDREFFELVNEVCAKFVGDKEKKRT</sequence>